<keyword evidence="1" id="KW-1185">Reference proteome</keyword>
<accession>A0A0M3I1V8</accession>
<dbReference type="AlphaFoldDB" id="A0A0M3I1V8"/>
<evidence type="ECO:0000313" key="1">
    <source>
        <dbReference type="Proteomes" id="UP000036681"/>
    </source>
</evidence>
<proteinExistence type="predicted"/>
<dbReference type="Proteomes" id="UP000036681">
    <property type="component" value="Unplaced"/>
</dbReference>
<organism evidence="1 2">
    <name type="scientific">Ascaris lumbricoides</name>
    <name type="common">Giant roundworm</name>
    <dbReference type="NCBI Taxonomy" id="6252"/>
    <lineage>
        <taxon>Eukaryota</taxon>
        <taxon>Metazoa</taxon>
        <taxon>Ecdysozoa</taxon>
        <taxon>Nematoda</taxon>
        <taxon>Chromadorea</taxon>
        <taxon>Rhabditida</taxon>
        <taxon>Spirurina</taxon>
        <taxon>Ascaridomorpha</taxon>
        <taxon>Ascaridoidea</taxon>
        <taxon>Ascarididae</taxon>
        <taxon>Ascaris</taxon>
    </lineage>
</organism>
<evidence type="ECO:0000313" key="2">
    <source>
        <dbReference type="WBParaSite" id="ALUE_0001034701-mRNA-1"/>
    </source>
</evidence>
<dbReference type="WBParaSite" id="ALUE_0001034701-mRNA-1">
    <property type="protein sequence ID" value="ALUE_0001034701-mRNA-1"/>
    <property type="gene ID" value="ALUE_0001034701"/>
</dbReference>
<reference evidence="2" key="1">
    <citation type="submission" date="2017-02" db="UniProtKB">
        <authorList>
            <consortium name="WormBaseParasite"/>
        </authorList>
    </citation>
    <scope>IDENTIFICATION</scope>
</reference>
<name>A0A0M3I1V8_ASCLU</name>
<protein>
    <submittedName>
        <fullName evidence="2">Uncharacterized protein</fullName>
    </submittedName>
</protein>
<sequence length="80" mass="9275">MRRNFQALTNGLFSARYKPWIHRAVPFSDALNLKMDGTFLRLTDTISGIIWCAKKWGFLGGIFTESVVHTMLEKLNREEQ</sequence>